<accession>A0A1S3J415</accession>
<dbReference type="InParanoid" id="A0A1S3J415"/>
<organism evidence="2 3">
    <name type="scientific">Lingula anatina</name>
    <name type="common">Brachiopod</name>
    <name type="synonym">Lingula unguis</name>
    <dbReference type="NCBI Taxonomy" id="7574"/>
    <lineage>
        <taxon>Eukaryota</taxon>
        <taxon>Metazoa</taxon>
        <taxon>Spiralia</taxon>
        <taxon>Lophotrochozoa</taxon>
        <taxon>Brachiopoda</taxon>
        <taxon>Linguliformea</taxon>
        <taxon>Lingulata</taxon>
        <taxon>Lingulida</taxon>
        <taxon>Linguloidea</taxon>
        <taxon>Lingulidae</taxon>
        <taxon>Lingula</taxon>
    </lineage>
</organism>
<evidence type="ECO:0000313" key="3">
    <source>
        <dbReference type="RefSeq" id="XP_013405018.1"/>
    </source>
</evidence>
<dbReference type="Proteomes" id="UP000085678">
    <property type="component" value="Unplaced"/>
</dbReference>
<name>A0A1S3J415_LINAN</name>
<evidence type="ECO:0000256" key="1">
    <source>
        <dbReference type="SAM" id="MobiDB-lite"/>
    </source>
</evidence>
<reference evidence="3" key="1">
    <citation type="submission" date="2025-08" db="UniProtKB">
        <authorList>
            <consortium name="RefSeq"/>
        </authorList>
    </citation>
    <scope>IDENTIFICATION</scope>
    <source>
        <tissue evidence="3">Gonads</tissue>
    </source>
</reference>
<dbReference type="RefSeq" id="XP_013405018.1">
    <property type="nucleotide sequence ID" value="XM_013549564.2"/>
</dbReference>
<sequence>MSLACVTRQLCGMSPVPLAQGIGRACQAFAFDCYDEVTRYLGDSEEEFCSYTDMSEINGSGSENADKLFHHPDSAVGFLTPINHSIHRREILVEAGEEDEDDDCDESEQEDHGSAEGFDQPDVGFLAPLDRKKDLYQNPKPQEGAVVDLEKECCRSIREKFPLPATVLEIHQTLDSLVLHRENWLPDLRDFFTCAKNESEFYHVALTLAEMLVDAVHKLSVEPMKVHSLRLRQKPFSPTLFNCWQKLVDGLGFIYEGPNAYVKMEYCQVHTREKQKKSEVKACLALISAITELGYMNSYCLVKKFSKQHAGLYMELVKKLDSEKVEPTTDIKTLWKSHKELLKCLGFGKEKQKGIFYHESQYTGKMHVAYLILHSVHGEPKVLRTDSKKVIKETSM</sequence>
<dbReference type="KEGG" id="lak:106169907"/>
<dbReference type="AlphaFoldDB" id="A0A1S3J415"/>
<evidence type="ECO:0000313" key="2">
    <source>
        <dbReference type="Proteomes" id="UP000085678"/>
    </source>
</evidence>
<dbReference type="GeneID" id="106169907"/>
<keyword evidence="2" id="KW-1185">Reference proteome</keyword>
<feature type="compositionally biased region" description="Acidic residues" evidence="1">
    <location>
        <begin position="96"/>
        <end position="109"/>
    </location>
</feature>
<gene>
    <name evidence="3" type="primary">LOC106169907</name>
</gene>
<protein>
    <submittedName>
        <fullName evidence="3">Uncharacterized protein LOC106169907 isoform X1</fullName>
    </submittedName>
</protein>
<feature type="region of interest" description="Disordered" evidence="1">
    <location>
        <begin position="96"/>
        <end position="123"/>
    </location>
</feature>
<proteinExistence type="predicted"/>